<proteinExistence type="predicted"/>
<dbReference type="EMBL" id="CCKQ01012737">
    <property type="protein sequence ID" value="CDW84370.1"/>
    <property type="molecule type" value="Genomic_DNA"/>
</dbReference>
<gene>
    <name evidence="2" type="primary">Contig15060.g16051</name>
    <name evidence="2" type="ORF">STYLEM_13431</name>
</gene>
<feature type="region of interest" description="Disordered" evidence="1">
    <location>
        <begin position="55"/>
        <end position="77"/>
    </location>
</feature>
<accession>A0A078APV7</accession>
<evidence type="ECO:0000313" key="3">
    <source>
        <dbReference type="Proteomes" id="UP000039865"/>
    </source>
</evidence>
<organism evidence="2 3">
    <name type="scientific">Stylonychia lemnae</name>
    <name type="common">Ciliate</name>
    <dbReference type="NCBI Taxonomy" id="5949"/>
    <lineage>
        <taxon>Eukaryota</taxon>
        <taxon>Sar</taxon>
        <taxon>Alveolata</taxon>
        <taxon>Ciliophora</taxon>
        <taxon>Intramacronucleata</taxon>
        <taxon>Spirotrichea</taxon>
        <taxon>Stichotrichia</taxon>
        <taxon>Sporadotrichida</taxon>
        <taxon>Oxytrichidae</taxon>
        <taxon>Stylonychinae</taxon>
        <taxon>Stylonychia</taxon>
    </lineage>
</organism>
<dbReference type="InParanoid" id="A0A078APV7"/>
<feature type="compositionally biased region" description="Polar residues" evidence="1">
    <location>
        <begin position="112"/>
        <end position="121"/>
    </location>
</feature>
<sequence length="412" mass="47264">MVYEESERRVNNQYQVKLRQPIPVRPCEVFPSLQKKQDGTNPLYNNYMFGAASGKKMKLNKKDKKRKNRQGHHNQSVECIGRSYNNKNINNYYNKVNNQQQSSQFLPEDIKNTQSHKSGSQVRIKKRKDEELTGGNSGLTGINGGRRIQTQEDTLSDEKFSQAISGSEKESKDYQSQSSHSRKNLTYRKSNYTFGGGDRNIENLESLRNLCKAEKELRGIFQAVKQYEFPIIKDAEGNIKQIGKLQPLQKVTKIPPIRPQNPIVFDKAFRRQFEQLDSVYLETITADPKTDESKLQGSSNLDNFCIPSLNNAYQSLYPQTDNNNSGRGVQPKLSKQWETSTIASSTFYSDNNNNNNLNDLANINVNRKFTNQLTLTKQPNSYIDNQTNLNEELSKLQLQAINSNELYDDKDF</sequence>
<protein>
    <submittedName>
        <fullName evidence="2">Uncharacterized protein</fullName>
    </submittedName>
</protein>
<reference evidence="2 3" key="1">
    <citation type="submission" date="2014-06" db="EMBL/GenBank/DDBJ databases">
        <authorList>
            <person name="Swart Estienne"/>
        </authorList>
    </citation>
    <scope>NUCLEOTIDE SEQUENCE [LARGE SCALE GENOMIC DNA]</scope>
    <source>
        <strain evidence="2 3">130c</strain>
    </source>
</reference>
<dbReference type="Proteomes" id="UP000039865">
    <property type="component" value="Unassembled WGS sequence"/>
</dbReference>
<dbReference type="AlphaFoldDB" id="A0A078APV7"/>
<feature type="compositionally biased region" description="Basic residues" evidence="1">
    <location>
        <begin position="55"/>
        <end position="72"/>
    </location>
</feature>
<feature type="region of interest" description="Disordered" evidence="1">
    <location>
        <begin position="111"/>
        <end position="185"/>
    </location>
</feature>
<keyword evidence="3" id="KW-1185">Reference proteome</keyword>
<feature type="compositionally biased region" description="Gly residues" evidence="1">
    <location>
        <begin position="135"/>
        <end position="144"/>
    </location>
</feature>
<evidence type="ECO:0000256" key="1">
    <source>
        <dbReference type="SAM" id="MobiDB-lite"/>
    </source>
</evidence>
<evidence type="ECO:0000313" key="2">
    <source>
        <dbReference type="EMBL" id="CDW84370.1"/>
    </source>
</evidence>
<name>A0A078APV7_STYLE</name>